<evidence type="ECO:0000259" key="14">
    <source>
        <dbReference type="SMART" id="SM01016"/>
    </source>
</evidence>
<dbReference type="KEGG" id="pfla:Pflav_059270"/>
<dbReference type="AlphaFoldDB" id="A0A6F8Y0C7"/>
<dbReference type="RefSeq" id="WP_173039510.1">
    <property type="nucleotide sequence ID" value="NZ_AP022870.1"/>
</dbReference>
<dbReference type="SUPFAM" id="SSF55190">
    <property type="entry name" value="Arginyl-tRNA synthetase (ArgRS), N-terminal 'additional' domain"/>
    <property type="match status" value="1"/>
</dbReference>
<keyword evidence="4 11" id="KW-0963">Cytoplasm</keyword>
<evidence type="ECO:0000256" key="7">
    <source>
        <dbReference type="ARBA" id="ARBA00022840"/>
    </source>
</evidence>
<accession>A0A6F8Y0C7</accession>
<keyword evidence="7 11" id="KW-0067">ATP-binding</keyword>
<dbReference type="InterPro" id="IPR009080">
    <property type="entry name" value="tRNAsynth_Ia_anticodon-bd"/>
</dbReference>
<feature type="domain" description="Arginyl tRNA synthetase N-terminal" evidence="14">
    <location>
        <begin position="4"/>
        <end position="93"/>
    </location>
</feature>
<gene>
    <name evidence="15" type="primary">argS_2</name>
    <name evidence="11" type="synonym">argS</name>
    <name evidence="15" type="ORF">Pflav_059270</name>
</gene>
<reference evidence="15 16" key="2">
    <citation type="submission" date="2020-03" db="EMBL/GenBank/DDBJ databases">
        <authorList>
            <person name="Ichikawa N."/>
            <person name="Kimura A."/>
            <person name="Kitahashi Y."/>
            <person name="Uohara A."/>
        </authorList>
    </citation>
    <scope>NUCLEOTIDE SEQUENCE [LARGE SCALE GENOMIC DNA]</scope>
    <source>
        <strain evidence="15 16">NBRC 107702</strain>
    </source>
</reference>
<dbReference type="Pfam" id="PF05746">
    <property type="entry name" value="DALR_1"/>
    <property type="match status" value="1"/>
</dbReference>
<evidence type="ECO:0000256" key="1">
    <source>
        <dbReference type="ARBA" id="ARBA00004496"/>
    </source>
</evidence>
<evidence type="ECO:0000256" key="5">
    <source>
        <dbReference type="ARBA" id="ARBA00022598"/>
    </source>
</evidence>
<evidence type="ECO:0000256" key="3">
    <source>
        <dbReference type="ARBA" id="ARBA00011245"/>
    </source>
</evidence>
<evidence type="ECO:0000256" key="6">
    <source>
        <dbReference type="ARBA" id="ARBA00022741"/>
    </source>
</evidence>
<organism evidence="15 16">
    <name type="scientific">Phytohabitans flavus</name>
    <dbReference type="NCBI Taxonomy" id="1076124"/>
    <lineage>
        <taxon>Bacteria</taxon>
        <taxon>Bacillati</taxon>
        <taxon>Actinomycetota</taxon>
        <taxon>Actinomycetes</taxon>
        <taxon>Micromonosporales</taxon>
        <taxon>Micromonosporaceae</taxon>
    </lineage>
</organism>
<evidence type="ECO:0000313" key="15">
    <source>
        <dbReference type="EMBL" id="BCB79517.1"/>
    </source>
</evidence>
<dbReference type="GO" id="GO:0006420">
    <property type="term" value="P:arginyl-tRNA aminoacylation"/>
    <property type="evidence" value="ECO:0007669"/>
    <property type="project" value="UniProtKB-UniRule"/>
</dbReference>
<evidence type="ECO:0000256" key="10">
    <source>
        <dbReference type="ARBA" id="ARBA00049339"/>
    </source>
</evidence>
<comment type="subunit">
    <text evidence="3 11">Monomer.</text>
</comment>
<dbReference type="FunFam" id="3.40.50.620:FF:000062">
    <property type="entry name" value="Arginine--tRNA ligase"/>
    <property type="match status" value="1"/>
</dbReference>
<dbReference type="PROSITE" id="PS00178">
    <property type="entry name" value="AA_TRNA_LIGASE_I"/>
    <property type="match status" value="1"/>
</dbReference>
<dbReference type="Proteomes" id="UP000502508">
    <property type="component" value="Chromosome"/>
</dbReference>
<evidence type="ECO:0000256" key="8">
    <source>
        <dbReference type="ARBA" id="ARBA00022917"/>
    </source>
</evidence>
<evidence type="ECO:0000256" key="11">
    <source>
        <dbReference type="HAMAP-Rule" id="MF_00123"/>
    </source>
</evidence>
<evidence type="ECO:0000256" key="9">
    <source>
        <dbReference type="ARBA" id="ARBA00023146"/>
    </source>
</evidence>
<dbReference type="SUPFAM" id="SSF52374">
    <property type="entry name" value="Nucleotidylyl transferase"/>
    <property type="match status" value="1"/>
</dbReference>
<evidence type="ECO:0000256" key="2">
    <source>
        <dbReference type="ARBA" id="ARBA00005594"/>
    </source>
</evidence>
<dbReference type="Gene3D" id="1.10.730.10">
    <property type="entry name" value="Isoleucyl-tRNA Synthetase, Domain 1"/>
    <property type="match status" value="1"/>
</dbReference>
<dbReference type="SMART" id="SM00836">
    <property type="entry name" value="DALR_1"/>
    <property type="match status" value="1"/>
</dbReference>
<dbReference type="InterPro" id="IPR008909">
    <property type="entry name" value="DALR_anticod-bd"/>
</dbReference>
<name>A0A6F8Y0C7_9ACTN</name>
<dbReference type="PANTHER" id="PTHR11956">
    <property type="entry name" value="ARGINYL-TRNA SYNTHETASE"/>
    <property type="match status" value="1"/>
</dbReference>
<dbReference type="PANTHER" id="PTHR11956:SF5">
    <property type="entry name" value="ARGININE--TRNA LIGASE, CYTOPLASMIC"/>
    <property type="match status" value="1"/>
</dbReference>
<comment type="catalytic activity">
    <reaction evidence="10 11">
        <text>tRNA(Arg) + L-arginine + ATP = L-arginyl-tRNA(Arg) + AMP + diphosphate</text>
        <dbReference type="Rhea" id="RHEA:20301"/>
        <dbReference type="Rhea" id="RHEA-COMP:9658"/>
        <dbReference type="Rhea" id="RHEA-COMP:9673"/>
        <dbReference type="ChEBI" id="CHEBI:30616"/>
        <dbReference type="ChEBI" id="CHEBI:32682"/>
        <dbReference type="ChEBI" id="CHEBI:33019"/>
        <dbReference type="ChEBI" id="CHEBI:78442"/>
        <dbReference type="ChEBI" id="CHEBI:78513"/>
        <dbReference type="ChEBI" id="CHEBI:456215"/>
        <dbReference type="EC" id="6.1.1.19"/>
    </reaction>
</comment>
<protein>
    <recommendedName>
        <fullName evidence="11">Arginine--tRNA ligase</fullName>
        <ecNumber evidence="11">6.1.1.19</ecNumber>
    </recommendedName>
    <alternativeName>
        <fullName evidence="11">Arginyl-tRNA synthetase</fullName>
        <shortName evidence="11">ArgRS</shortName>
    </alternativeName>
</protein>
<comment type="subcellular location">
    <subcellularLocation>
        <location evidence="1 11">Cytoplasm</location>
    </subcellularLocation>
</comment>
<evidence type="ECO:0000313" key="16">
    <source>
        <dbReference type="Proteomes" id="UP000502508"/>
    </source>
</evidence>
<feature type="domain" description="DALR anticodon binding" evidence="13">
    <location>
        <begin position="423"/>
        <end position="547"/>
    </location>
</feature>
<feature type="short sequence motif" description="'HIGH' region" evidence="11">
    <location>
        <begin position="130"/>
        <end position="140"/>
    </location>
</feature>
<evidence type="ECO:0000256" key="4">
    <source>
        <dbReference type="ARBA" id="ARBA00022490"/>
    </source>
</evidence>
<evidence type="ECO:0000259" key="13">
    <source>
        <dbReference type="SMART" id="SM00836"/>
    </source>
</evidence>
<dbReference type="InterPro" id="IPR001412">
    <property type="entry name" value="aa-tRNA-synth_I_CS"/>
</dbReference>
<dbReference type="InterPro" id="IPR035684">
    <property type="entry name" value="ArgRS_core"/>
</dbReference>
<dbReference type="GO" id="GO:0005737">
    <property type="term" value="C:cytoplasm"/>
    <property type="evidence" value="ECO:0007669"/>
    <property type="project" value="UniProtKB-SubCell"/>
</dbReference>
<reference evidence="15 16" key="1">
    <citation type="submission" date="2020-03" db="EMBL/GenBank/DDBJ databases">
        <title>Whole genome shotgun sequence of Phytohabitans flavus NBRC 107702.</title>
        <authorList>
            <person name="Komaki H."/>
            <person name="Tamura T."/>
        </authorList>
    </citation>
    <scope>NUCLEOTIDE SEQUENCE [LARGE SCALE GENOMIC DNA]</scope>
    <source>
        <strain evidence="15 16">NBRC 107702</strain>
    </source>
</reference>
<dbReference type="InterPro" id="IPR014729">
    <property type="entry name" value="Rossmann-like_a/b/a_fold"/>
</dbReference>
<keyword evidence="8 11" id="KW-0648">Protein biosynthesis</keyword>
<dbReference type="HAMAP" id="MF_00123">
    <property type="entry name" value="Arg_tRNA_synth"/>
    <property type="match status" value="1"/>
</dbReference>
<keyword evidence="6 11" id="KW-0547">Nucleotide-binding</keyword>
<dbReference type="Pfam" id="PF03485">
    <property type="entry name" value="Arg_tRNA_synt_N"/>
    <property type="match status" value="1"/>
</dbReference>
<dbReference type="Gene3D" id="3.30.1360.70">
    <property type="entry name" value="Arginyl tRNA synthetase N-terminal domain"/>
    <property type="match status" value="1"/>
</dbReference>
<comment type="similarity">
    <text evidence="2 11 12">Belongs to the class-I aminoacyl-tRNA synthetase family.</text>
</comment>
<dbReference type="Pfam" id="PF00750">
    <property type="entry name" value="tRNA-synt_1d"/>
    <property type="match status" value="1"/>
</dbReference>
<dbReference type="InterPro" id="IPR036695">
    <property type="entry name" value="Arg-tRNA-synth_N_sf"/>
</dbReference>
<dbReference type="InterPro" id="IPR001278">
    <property type="entry name" value="Arg-tRNA-ligase"/>
</dbReference>
<dbReference type="EMBL" id="AP022870">
    <property type="protein sequence ID" value="BCB79517.1"/>
    <property type="molecule type" value="Genomic_DNA"/>
</dbReference>
<dbReference type="Gene3D" id="3.40.50.620">
    <property type="entry name" value="HUPs"/>
    <property type="match status" value="1"/>
</dbReference>
<proteinExistence type="inferred from homology"/>
<keyword evidence="5 11" id="KW-0436">Ligase</keyword>
<keyword evidence="16" id="KW-1185">Reference proteome</keyword>
<dbReference type="FunFam" id="1.10.730.10:FF:000008">
    <property type="entry name" value="Arginine--tRNA ligase"/>
    <property type="match status" value="1"/>
</dbReference>
<dbReference type="PRINTS" id="PR01038">
    <property type="entry name" value="TRNASYNTHARG"/>
</dbReference>
<dbReference type="InterPro" id="IPR005148">
    <property type="entry name" value="Arg-tRNA-synth_N"/>
</dbReference>
<evidence type="ECO:0000256" key="12">
    <source>
        <dbReference type="RuleBase" id="RU363038"/>
    </source>
</evidence>
<dbReference type="GO" id="GO:0005524">
    <property type="term" value="F:ATP binding"/>
    <property type="evidence" value="ECO:0007669"/>
    <property type="project" value="UniProtKB-UniRule"/>
</dbReference>
<dbReference type="CDD" id="cd00671">
    <property type="entry name" value="ArgRS_core"/>
    <property type="match status" value="1"/>
</dbReference>
<dbReference type="SMART" id="SM01016">
    <property type="entry name" value="Arg_tRNA_synt_N"/>
    <property type="match status" value="1"/>
</dbReference>
<dbReference type="GO" id="GO:0004814">
    <property type="term" value="F:arginine-tRNA ligase activity"/>
    <property type="evidence" value="ECO:0007669"/>
    <property type="project" value="UniProtKB-UniRule"/>
</dbReference>
<dbReference type="EC" id="6.1.1.19" evidence="11"/>
<dbReference type="NCBIfam" id="TIGR00456">
    <property type="entry name" value="argS"/>
    <property type="match status" value="1"/>
</dbReference>
<keyword evidence="9 11" id="KW-0030">Aminoacyl-tRNA synthetase</keyword>
<sequence>MTPAKLAEAVLAAARALFTERGFDPAALPASTTVERPRNPEHGDYASTISLQLAKKVGAQPRELAGGIADHLGRTPGVKSVEIAGPGFLNIRLDTASAGQLARVVVQAGREYGHSERLAGQRINLEFVSANPTGPVHIGGARWAALGDALARLLRASGADVGTEYYVNDAGAQIDRFARSLHAAAEGRPVPEDGYAGAYIKELADEIKAKHPEADERTFRDEGVALMLREIRTSLADFGVPFDLFFRESDLHTRGELDTALARLREQGHVYDADGAIWLRTTDFGDDKDRVLRKSDGEWTYFAADCAYYLDKRERGFGRLLMLLGADHHGYIGRMRAMAACFGDEPERTLEILIGQLVNLVKDGEPLRMSKRAGTVLTIEDLVESIGVDAARYALARFSSDSPIDIDVDLWTRSTRDNPVYYVQYVAARTASVGRNAAEVGLARGEADDFRPELLGHEKEQDLLKALGDYPGIVAQAAELREPHRVARYLEELAGSYHRFYDNCRILPVGDEPIGDLHRARLWLNDATRTVIANGLDLLGVSAPERM</sequence>
<dbReference type="SUPFAM" id="SSF47323">
    <property type="entry name" value="Anticodon-binding domain of a subclass of class I aminoacyl-tRNA synthetases"/>
    <property type="match status" value="1"/>
</dbReference>